<gene>
    <name evidence="1" type="ORF">EM808_05315</name>
</gene>
<keyword evidence="2" id="KW-1185">Reference proteome</keyword>
<dbReference type="RefSeq" id="WP_127736985.1">
    <property type="nucleotide sequence ID" value="NZ_CAJCKN010000009.1"/>
</dbReference>
<organism evidence="1 2">
    <name type="scientific">Niallia taxi</name>
    <dbReference type="NCBI Taxonomy" id="2499688"/>
    <lineage>
        <taxon>Bacteria</taxon>
        <taxon>Bacillati</taxon>
        <taxon>Bacillota</taxon>
        <taxon>Bacilli</taxon>
        <taxon>Bacillales</taxon>
        <taxon>Bacillaceae</taxon>
        <taxon>Niallia</taxon>
    </lineage>
</organism>
<evidence type="ECO:0000313" key="1">
    <source>
        <dbReference type="EMBL" id="RVT64935.1"/>
    </source>
</evidence>
<name>A0A437KD25_9BACI</name>
<dbReference type="Proteomes" id="UP000288024">
    <property type="component" value="Unassembled WGS sequence"/>
</dbReference>
<protein>
    <submittedName>
        <fullName evidence="1">Uncharacterized protein</fullName>
    </submittedName>
</protein>
<accession>A0A437KD25</accession>
<comment type="caution">
    <text evidence="1">The sequence shown here is derived from an EMBL/GenBank/DDBJ whole genome shotgun (WGS) entry which is preliminary data.</text>
</comment>
<sequence length="92" mass="10684">MQALIRNNSDKLMTLYDLDKDYVRNTLRWESDFKVPAKGGAMRIKSTELIERLIEDQSKDEIRKLVTMMKAIKKRDASVRTLIETIAIGLIK</sequence>
<dbReference type="GeneID" id="87615955"/>
<dbReference type="EMBL" id="RZTZ01000002">
    <property type="protein sequence ID" value="RVT64935.1"/>
    <property type="molecule type" value="Genomic_DNA"/>
</dbReference>
<dbReference type="AlphaFoldDB" id="A0A437KD25"/>
<evidence type="ECO:0000313" key="2">
    <source>
        <dbReference type="Proteomes" id="UP000288024"/>
    </source>
</evidence>
<proteinExistence type="predicted"/>
<reference evidence="1 2" key="1">
    <citation type="submission" date="2019-01" db="EMBL/GenBank/DDBJ databases">
        <title>Bacillus sp. M5HDSG1-1, whole genome shotgun sequence.</title>
        <authorList>
            <person name="Tuo L."/>
        </authorList>
    </citation>
    <scope>NUCLEOTIDE SEQUENCE [LARGE SCALE GENOMIC DNA]</scope>
    <source>
        <strain evidence="1 2">M5HDSG1-1</strain>
    </source>
</reference>